<evidence type="ECO:0000313" key="2">
    <source>
        <dbReference type="EMBL" id="SSX02678.1"/>
    </source>
</evidence>
<protein>
    <submittedName>
        <fullName evidence="2">CSON008095 protein</fullName>
    </submittedName>
</protein>
<dbReference type="SMART" id="SM00225">
    <property type="entry name" value="BTB"/>
    <property type="match status" value="1"/>
</dbReference>
<feature type="domain" description="BTB" evidence="1">
    <location>
        <begin position="51"/>
        <end position="122"/>
    </location>
</feature>
<evidence type="ECO:0000259" key="1">
    <source>
        <dbReference type="PROSITE" id="PS50097"/>
    </source>
</evidence>
<dbReference type="Gene3D" id="3.30.710.10">
    <property type="entry name" value="Potassium Channel Kv1.1, Chain A"/>
    <property type="match status" value="1"/>
</dbReference>
<reference evidence="3" key="2">
    <citation type="submission" date="2018-07" db="EMBL/GenBank/DDBJ databases">
        <authorList>
            <person name="Quirk P.G."/>
            <person name="Krulwich T.A."/>
        </authorList>
    </citation>
    <scope>NUCLEOTIDE SEQUENCE</scope>
</reference>
<organism evidence="2">
    <name type="scientific">Culicoides sonorensis</name>
    <name type="common">Biting midge</name>
    <dbReference type="NCBI Taxonomy" id="179676"/>
    <lineage>
        <taxon>Eukaryota</taxon>
        <taxon>Metazoa</taxon>
        <taxon>Ecdysozoa</taxon>
        <taxon>Arthropoda</taxon>
        <taxon>Hexapoda</taxon>
        <taxon>Insecta</taxon>
        <taxon>Pterygota</taxon>
        <taxon>Neoptera</taxon>
        <taxon>Endopterygota</taxon>
        <taxon>Diptera</taxon>
        <taxon>Nematocera</taxon>
        <taxon>Chironomoidea</taxon>
        <taxon>Ceratopogonidae</taxon>
        <taxon>Ceratopogoninae</taxon>
        <taxon>Culicoides</taxon>
        <taxon>Monoculicoides</taxon>
    </lineage>
</organism>
<reference evidence="2" key="1">
    <citation type="submission" date="2018-04" db="EMBL/GenBank/DDBJ databases">
        <authorList>
            <person name="Go L.Y."/>
            <person name="Mitchell J.A."/>
        </authorList>
    </citation>
    <scope>NUCLEOTIDE SEQUENCE</scope>
    <source>
        <tissue evidence="2">Whole organism</tissue>
    </source>
</reference>
<accession>A0A336KFY4</accession>
<name>A0A336KFY4_CULSO</name>
<proteinExistence type="predicted"/>
<gene>
    <name evidence="2" type="primary">CSON008095</name>
</gene>
<dbReference type="PROSITE" id="PS50097">
    <property type="entry name" value="BTB"/>
    <property type="match status" value="1"/>
</dbReference>
<dbReference type="AlphaFoldDB" id="A0A336KFY4"/>
<dbReference type="PANTHER" id="PTHR24413">
    <property type="entry name" value="SPECKLE-TYPE POZ PROTEIN"/>
    <property type="match status" value="1"/>
</dbReference>
<dbReference type="InterPro" id="IPR011333">
    <property type="entry name" value="SKP1/BTB/POZ_sf"/>
</dbReference>
<sequence length="194" mass="22597">MSYYCNNNKCYNYKKGENVEDFIQIDGVVVNKYKSFQNERWSKFLENGKHADVIFKCPDEECSTGYRNILAHKLVLSSVSEVFETMFYGSLSENNEKEMDKILIEISDIKASVFELMLRAIYGMFYFQTIPKETDEQTKYELLYAAEKYQLKDLKNYLENQICKIVTCKNALKALEFAEKLACTTLEGKCLSVN</sequence>
<dbReference type="EMBL" id="UFQS01000305">
    <property type="protein sequence ID" value="SSX02678.1"/>
    <property type="molecule type" value="Genomic_DNA"/>
</dbReference>
<dbReference type="InterPro" id="IPR000210">
    <property type="entry name" value="BTB/POZ_dom"/>
</dbReference>
<dbReference type="Pfam" id="PF00651">
    <property type="entry name" value="BTB"/>
    <property type="match status" value="1"/>
</dbReference>
<evidence type="ECO:0000313" key="3">
    <source>
        <dbReference type="EMBL" id="SSX23052.1"/>
    </source>
</evidence>
<dbReference type="EMBL" id="UFQT01000305">
    <property type="protein sequence ID" value="SSX23052.1"/>
    <property type="molecule type" value="Genomic_DNA"/>
</dbReference>
<dbReference type="VEuPathDB" id="VectorBase:CSON008095"/>
<dbReference type="SUPFAM" id="SSF54695">
    <property type="entry name" value="POZ domain"/>
    <property type="match status" value="1"/>
</dbReference>